<name>A0A8J2TSP5_9BACI</name>
<dbReference type="AlphaFoldDB" id="A0A8J2TSP5"/>
<dbReference type="RefSeq" id="WP_188392924.1">
    <property type="nucleotide sequence ID" value="NZ_BMEV01000061.1"/>
</dbReference>
<proteinExistence type="predicted"/>
<organism evidence="1 2">
    <name type="scientific">Compostibacillus humi</name>
    <dbReference type="NCBI Taxonomy" id="1245525"/>
    <lineage>
        <taxon>Bacteria</taxon>
        <taxon>Bacillati</taxon>
        <taxon>Bacillota</taxon>
        <taxon>Bacilli</taxon>
        <taxon>Bacillales</taxon>
        <taxon>Bacillaceae</taxon>
        <taxon>Compostibacillus</taxon>
    </lineage>
</organism>
<reference evidence="1" key="2">
    <citation type="submission" date="2020-09" db="EMBL/GenBank/DDBJ databases">
        <authorList>
            <person name="Sun Q."/>
            <person name="Zhou Y."/>
        </authorList>
    </citation>
    <scope>NUCLEOTIDE SEQUENCE</scope>
    <source>
        <strain evidence="1">CGMCC 1.12360</strain>
    </source>
</reference>
<keyword evidence="2" id="KW-1185">Reference proteome</keyword>
<comment type="caution">
    <text evidence="1">The sequence shown here is derived from an EMBL/GenBank/DDBJ whole genome shotgun (WGS) entry which is preliminary data.</text>
</comment>
<dbReference type="Proteomes" id="UP000602050">
    <property type="component" value="Unassembled WGS sequence"/>
</dbReference>
<protein>
    <submittedName>
        <fullName evidence="1">Uncharacterized protein</fullName>
    </submittedName>
</protein>
<gene>
    <name evidence="1" type="ORF">GCM10010978_26760</name>
</gene>
<evidence type="ECO:0000313" key="1">
    <source>
        <dbReference type="EMBL" id="GFZ85309.1"/>
    </source>
</evidence>
<accession>A0A8J2TSP5</accession>
<reference evidence="1" key="1">
    <citation type="journal article" date="2014" name="Int. J. Syst. Evol. Microbiol.">
        <title>Complete genome sequence of Corynebacterium casei LMG S-19264T (=DSM 44701T), isolated from a smear-ripened cheese.</title>
        <authorList>
            <consortium name="US DOE Joint Genome Institute (JGI-PGF)"/>
            <person name="Walter F."/>
            <person name="Albersmeier A."/>
            <person name="Kalinowski J."/>
            <person name="Ruckert C."/>
        </authorList>
    </citation>
    <scope>NUCLEOTIDE SEQUENCE</scope>
    <source>
        <strain evidence="1">CGMCC 1.12360</strain>
    </source>
</reference>
<evidence type="ECO:0000313" key="2">
    <source>
        <dbReference type="Proteomes" id="UP000602050"/>
    </source>
</evidence>
<dbReference type="EMBL" id="BMEV01000061">
    <property type="protein sequence ID" value="GFZ85309.1"/>
    <property type="molecule type" value="Genomic_DNA"/>
</dbReference>
<sequence length="46" mass="5153">MNADKKLSSLDKFGIWPNADKLARNADEIFPTLAKTGEKPKYCGIR</sequence>